<accession>A0A409XN15</accession>
<feature type="transmembrane region" description="Helical" evidence="1">
    <location>
        <begin position="87"/>
        <end position="113"/>
    </location>
</feature>
<keyword evidence="1" id="KW-0472">Membrane</keyword>
<keyword evidence="1" id="KW-1133">Transmembrane helix</keyword>
<reference evidence="2 3" key="1">
    <citation type="journal article" date="2018" name="Evol. Lett.">
        <title>Horizontal gene cluster transfer increased hallucinogenic mushroom diversity.</title>
        <authorList>
            <person name="Reynolds H.T."/>
            <person name="Vijayakumar V."/>
            <person name="Gluck-Thaler E."/>
            <person name="Korotkin H.B."/>
            <person name="Matheny P.B."/>
            <person name="Slot J.C."/>
        </authorList>
    </citation>
    <scope>NUCLEOTIDE SEQUENCE [LARGE SCALE GENOMIC DNA]</scope>
    <source>
        <strain evidence="2 3">2631</strain>
    </source>
</reference>
<keyword evidence="3" id="KW-1185">Reference proteome</keyword>
<dbReference type="Proteomes" id="UP000283269">
    <property type="component" value="Unassembled WGS sequence"/>
</dbReference>
<gene>
    <name evidence="2" type="ORF">CVT25_008979</name>
</gene>
<evidence type="ECO:0000313" key="3">
    <source>
        <dbReference type="Proteomes" id="UP000283269"/>
    </source>
</evidence>
<organism evidence="2 3">
    <name type="scientific">Psilocybe cyanescens</name>
    <dbReference type="NCBI Taxonomy" id="93625"/>
    <lineage>
        <taxon>Eukaryota</taxon>
        <taxon>Fungi</taxon>
        <taxon>Dikarya</taxon>
        <taxon>Basidiomycota</taxon>
        <taxon>Agaricomycotina</taxon>
        <taxon>Agaricomycetes</taxon>
        <taxon>Agaricomycetidae</taxon>
        <taxon>Agaricales</taxon>
        <taxon>Agaricineae</taxon>
        <taxon>Strophariaceae</taxon>
        <taxon>Psilocybe</taxon>
    </lineage>
</organism>
<feature type="transmembrane region" description="Helical" evidence="1">
    <location>
        <begin position="164"/>
        <end position="184"/>
    </location>
</feature>
<dbReference type="AlphaFoldDB" id="A0A409XN15"/>
<name>A0A409XN15_PSICY</name>
<sequence>MWIRYYTIFLVAFDVLQIHSFAIPGVITRELWVLTSYTAFILLTTELRSHRSLYDDEDLRLVQSFKESECDLTISDMRKLIIRSECLKIAVINIVLFIISVGLFLWIMIVNAIQRKVMIDGLRQLPPRGCPSINGGSQWALWMPGAHFMLLLKPAVKLNDELMVLAAMSFEFVLFGFAVFKAFVSTSALAQINERASLISVLLSENILYFAIPFHAAMGIVTGRMIIHLLCIKFAHSWWWLEHFRDDEASEDTIPLITD</sequence>
<evidence type="ECO:0000313" key="2">
    <source>
        <dbReference type="EMBL" id="PPQ92205.1"/>
    </source>
</evidence>
<protein>
    <submittedName>
        <fullName evidence="2">Uncharacterized protein</fullName>
    </submittedName>
</protein>
<dbReference type="InParanoid" id="A0A409XN15"/>
<comment type="caution">
    <text evidence="2">The sequence shown here is derived from an EMBL/GenBank/DDBJ whole genome shotgun (WGS) entry which is preliminary data.</text>
</comment>
<keyword evidence="1" id="KW-0812">Transmembrane</keyword>
<dbReference type="EMBL" id="NHYD01001075">
    <property type="protein sequence ID" value="PPQ92205.1"/>
    <property type="molecule type" value="Genomic_DNA"/>
</dbReference>
<dbReference type="OrthoDB" id="3258294at2759"/>
<proteinExistence type="predicted"/>
<evidence type="ECO:0000256" key="1">
    <source>
        <dbReference type="SAM" id="Phobius"/>
    </source>
</evidence>
<feature type="transmembrane region" description="Helical" evidence="1">
    <location>
        <begin position="207"/>
        <end position="227"/>
    </location>
</feature>